<feature type="compositionally biased region" description="Basic and acidic residues" evidence="1">
    <location>
        <begin position="213"/>
        <end position="236"/>
    </location>
</feature>
<reference evidence="2" key="1">
    <citation type="submission" date="2022-07" db="EMBL/GenBank/DDBJ databases">
        <title>Evaluation of T. orientalis genome assembly methods using nanopore sequencing and analysis of variation between genomes.</title>
        <authorList>
            <person name="Yam J."/>
            <person name="Micallef M.L."/>
            <person name="Liu M."/>
            <person name="Djordjevic S.P."/>
            <person name="Bogema D.R."/>
            <person name="Jenkins C."/>
        </authorList>
    </citation>
    <scope>NUCLEOTIDE SEQUENCE</scope>
    <source>
        <strain evidence="2">Goon Nure</strain>
    </source>
</reference>
<feature type="region of interest" description="Disordered" evidence="1">
    <location>
        <begin position="18"/>
        <end position="335"/>
    </location>
</feature>
<gene>
    <name evidence="2" type="ORF">MACK_000483</name>
</gene>
<dbReference type="EMBL" id="CP056069">
    <property type="protein sequence ID" value="UKK00411.1"/>
    <property type="molecule type" value="Genomic_DNA"/>
</dbReference>
<feature type="compositionally biased region" description="Basic and acidic residues" evidence="1">
    <location>
        <begin position="257"/>
        <end position="271"/>
    </location>
</feature>
<feature type="compositionally biased region" description="Basic and acidic residues" evidence="1">
    <location>
        <begin position="278"/>
        <end position="287"/>
    </location>
</feature>
<feature type="compositionally biased region" description="Basic residues" evidence="1">
    <location>
        <begin position="288"/>
        <end position="299"/>
    </location>
</feature>
<dbReference type="AlphaFoldDB" id="A0A976QWJ9"/>
<protein>
    <submittedName>
        <fullName evidence="2">Uncharacterized protein</fullName>
    </submittedName>
</protein>
<evidence type="ECO:0000256" key="1">
    <source>
        <dbReference type="SAM" id="MobiDB-lite"/>
    </source>
</evidence>
<feature type="compositionally biased region" description="Polar residues" evidence="1">
    <location>
        <begin position="247"/>
        <end position="256"/>
    </location>
</feature>
<feature type="compositionally biased region" description="Basic residues" evidence="1">
    <location>
        <begin position="185"/>
        <end position="197"/>
    </location>
</feature>
<accession>A0A976QWJ9</accession>
<feature type="compositionally biased region" description="Basic residues" evidence="1">
    <location>
        <begin position="114"/>
        <end position="149"/>
    </location>
</feature>
<feature type="compositionally biased region" description="Basic and acidic residues" evidence="1">
    <location>
        <begin position="316"/>
        <end position="329"/>
    </location>
</feature>
<feature type="compositionally biased region" description="Basic and acidic residues" evidence="1">
    <location>
        <begin position="18"/>
        <end position="35"/>
    </location>
</feature>
<evidence type="ECO:0000313" key="2">
    <source>
        <dbReference type="EMBL" id="UKK00411.1"/>
    </source>
</evidence>
<proteinExistence type="predicted"/>
<organism evidence="2 3">
    <name type="scientific">Theileria orientalis</name>
    <dbReference type="NCBI Taxonomy" id="68886"/>
    <lineage>
        <taxon>Eukaryota</taxon>
        <taxon>Sar</taxon>
        <taxon>Alveolata</taxon>
        <taxon>Apicomplexa</taxon>
        <taxon>Aconoidasida</taxon>
        <taxon>Piroplasmida</taxon>
        <taxon>Theileriidae</taxon>
        <taxon>Theileria</taxon>
    </lineage>
</organism>
<name>A0A976QWJ9_THEOR</name>
<dbReference type="Proteomes" id="UP000244811">
    <property type="component" value="Chromosome 1"/>
</dbReference>
<feature type="compositionally biased region" description="Low complexity" evidence="1">
    <location>
        <begin position="150"/>
        <end position="169"/>
    </location>
</feature>
<sequence>MTKLTGFTEAELAAFEWSKRQKELEQSSKSDNHPRERLRKRRRSYSSDTNSSLSHKSRLSRSNDSHSISPERALLSNHRTSDNRSNVRKTTRKSPKDIGRPIISSSSSSSLSPGRRHTKTHSSKKDHKHGHKHHKYTRKRHRRDGRSRSRSYSLSSVGSSRSVESSRSSNDLPRDPFNPLNLAYRHGHHRSSRRLRHSSRDRSSSDKVGSASVRHESKEEDRWKHDLYESDSERVSYEAQIKKNRQYSKSSGQYNKSEQDVDKSTSKRANDSDSDSDTSSRGKSDSRPKHKLITKRGWKSRAGGVYIPGDEDEDLYYDHKKSVSYERPDPSYTLD</sequence>
<evidence type="ECO:0000313" key="3">
    <source>
        <dbReference type="Proteomes" id="UP000244811"/>
    </source>
</evidence>